<keyword evidence="2" id="KW-1185">Reference proteome</keyword>
<comment type="caution">
    <text evidence="1">The sequence shown here is derived from an EMBL/GenBank/DDBJ whole genome shotgun (WGS) entry which is preliminary data.</text>
</comment>
<dbReference type="RefSeq" id="WP_240096400.1">
    <property type="nucleotide sequence ID" value="NZ_JAJSON010000012.1"/>
</dbReference>
<evidence type="ECO:0000313" key="1">
    <source>
        <dbReference type="EMBL" id="MCG9970778.1"/>
    </source>
</evidence>
<dbReference type="Proteomes" id="UP001139344">
    <property type="component" value="Unassembled WGS sequence"/>
</dbReference>
<reference evidence="1" key="1">
    <citation type="submission" date="2021-12" db="EMBL/GenBank/DDBJ databases">
        <title>Description of Gramella crocea sp. nov., a new bacterium isolated from activated sludge.</title>
        <authorList>
            <person name="Zhang X."/>
        </authorList>
    </citation>
    <scope>NUCLEOTIDE SEQUENCE</scope>
    <source>
        <strain evidence="1">YB25</strain>
    </source>
</reference>
<dbReference type="Pfam" id="PF10463">
    <property type="entry name" value="Peptidase_U49"/>
    <property type="match status" value="1"/>
</dbReference>
<protein>
    <submittedName>
        <fullName evidence="1">Uncharacterized protein</fullName>
    </submittedName>
</protein>
<dbReference type="EMBL" id="JAJSON010000012">
    <property type="protein sequence ID" value="MCG9970778.1"/>
    <property type="molecule type" value="Genomic_DNA"/>
</dbReference>
<proteinExistence type="predicted"/>
<sequence>MTDFFCDYYTYGNFYQPGDQPSRVLIFSITEEFEKIKSILKREFPTKDLDKINLRIITQNSKVIGPYTNGNEILLHDSFLSFLWCFNYGIMARMPQQNSYDKDRWELGGKVIEYGRALLNSFPYWDKEILPNPELYSKELDQYVGKTNFLCLNGINFIVYHEFAHIILDHFKEISGAKISDERALEMEKEADQFALKYCSKFEGITDKNLIGSLASGYTTAIGSLFITTENLNGGQHPNPHQRLLDMLNYWNFQEDNMSWSIAVMVIMEWQVIFKKWILFAKEFKNPKQYFTDSIKQVEEVKERYGGRIPLIEEIKSTAKET</sequence>
<dbReference type="AlphaFoldDB" id="A0A9X1UV10"/>
<evidence type="ECO:0000313" key="2">
    <source>
        <dbReference type="Proteomes" id="UP001139344"/>
    </source>
</evidence>
<gene>
    <name evidence="1" type="ORF">LU635_03940</name>
</gene>
<accession>A0A9X1UV10</accession>
<name>A0A9X1UV10_9FLAO</name>
<organism evidence="1 2">
    <name type="scientific">Christiangramia crocea</name>
    <dbReference type="NCBI Taxonomy" id="2904124"/>
    <lineage>
        <taxon>Bacteria</taxon>
        <taxon>Pseudomonadati</taxon>
        <taxon>Bacteroidota</taxon>
        <taxon>Flavobacteriia</taxon>
        <taxon>Flavobacteriales</taxon>
        <taxon>Flavobacteriaceae</taxon>
        <taxon>Christiangramia</taxon>
    </lineage>
</organism>
<dbReference type="InterPro" id="IPR019504">
    <property type="entry name" value="Peptidase_U49_Lit_pept"/>
</dbReference>